<dbReference type="Proteomes" id="UP001199296">
    <property type="component" value="Unassembled WGS sequence"/>
</dbReference>
<dbReference type="Pfam" id="PF02638">
    <property type="entry name" value="GHL10"/>
    <property type="match status" value="1"/>
</dbReference>
<reference evidence="4 5" key="1">
    <citation type="submission" date="2021-10" db="EMBL/GenBank/DDBJ databases">
        <authorList>
            <person name="Grouzdev D.S."/>
            <person name="Pantiukh K.S."/>
            <person name="Krutkina M.S."/>
        </authorList>
    </citation>
    <scope>NUCLEOTIDE SEQUENCE [LARGE SCALE GENOMIC DNA]</scope>
    <source>
        <strain evidence="4 5">Z-7514</strain>
    </source>
</reference>
<evidence type="ECO:0000259" key="3">
    <source>
        <dbReference type="Pfam" id="PF02638"/>
    </source>
</evidence>
<proteinExistence type="predicted"/>
<sequence>MKNFNFKLSILFLITIIISFTLTTAAYFKTDDYRPILLEVRRAERAIREAENRLEQAEKNFILIDKELTADIQAELEENYQLMIKAYQQKNDTDLRKFKDKVVAQADQLALSAVESKEVQLRAFWLDSRTLAQAANREGVQELLDLAAMANFNVIFPEIYFKGQSIVPDNELIEQDERFKDWDEDPLKVLIEEAQLRELEVHGWVWVFNENTAGEAGPILQKNPEWANKNKAGDFITYHNTSWLSPAREDVKQYLQQRYLYLVEHYDLDGINLDYIRYPDEFHGSFGYDQKNVELFIRETGINPFAIEDDSEAESKWNRFRENLITEMVKETAQLLREKDPDLKLSADVLPGLEEARYRSMQNWGLWLEKGYLDFVLPMTYTENMFSELERWIKNDRKRLTEPIYPGIAVFMLTERQLLRQIEEINSLNPNGLSLFAAAHLKENDFEILAQGLFRNRALLADNDKNKALKTIYNNIITRLEMMEETALLKEADKKVIENYLNESLEFKNNDNNKTNLSYFLDENSIELNAQIRDILINDFNYLNDILTFY</sequence>
<feature type="domain" description="Glycosyl hydrolase-like 10" evidence="3">
    <location>
        <begin position="120"/>
        <end position="405"/>
    </location>
</feature>
<keyword evidence="5" id="KW-1185">Reference proteome</keyword>
<evidence type="ECO:0000313" key="4">
    <source>
        <dbReference type="EMBL" id="MCC3144133.1"/>
    </source>
</evidence>
<dbReference type="InterPro" id="IPR052177">
    <property type="entry name" value="Divisome_Glycosyl_Hydrolase"/>
</dbReference>
<feature type="coiled-coil region" evidence="2">
    <location>
        <begin position="40"/>
        <end position="67"/>
    </location>
</feature>
<dbReference type="PANTHER" id="PTHR43405">
    <property type="entry name" value="GLYCOSYL HYDROLASE DIGH"/>
    <property type="match status" value="1"/>
</dbReference>
<evidence type="ECO:0000313" key="5">
    <source>
        <dbReference type="Proteomes" id="UP001199296"/>
    </source>
</evidence>
<keyword evidence="2" id="KW-0175">Coiled coil</keyword>
<name>A0AAW4WSQ6_9FIRM</name>
<evidence type="ECO:0000256" key="2">
    <source>
        <dbReference type="SAM" id="Coils"/>
    </source>
</evidence>
<organism evidence="4 5">
    <name type="scientific">Halanaerobium polyolivorans</name>
    <dbReference type="NCBI Taxonomy" id="2886943"/>
    <lineage>
        <taxon>Bacteria</taxon>
        <taxon>Bacillati</taxon>
        <taxon>Bacillota</taxon>
        <taxon>Clostridia</taxon>
        <taxon>Halanaerobiales</taxon>
        <taxon>Halanaerobiaceae</taxon>
        <taxon>Halanaerobium</taxon>
    </lineage>
</organism>
<dbReference type="SUPFAM" id="SSF51445">
    <property type="entry name" value="(Trans)glycosidases"/>
    <property type="match status" value="1"/>
</dbReference>
<protein>
    <submittedName>
        <fullName evidence="4">Family 10 glycosylhydrolase</fullName>
    </submittedName>
</protein>
<dbReference type="InterPro" id="IPR003790">
    <property type="entry name" value="GHL10"/>
</dbReference>
<dbReference type="EMBL" id="JAJFAT010000002">
    <property type="protein sequence ID" value="MCC3144133.1"/>
    <property type="molecule type" value="Genomic_DNA"/>
</dbReference>
<dbReference type="Gene3D" id="3.20.20.80">
    <property type="entry name" value="Glycosidases"/>
    <property type="match status" value="1"/>
</dbReference>
<dbReference type="InterPro" id="IPR017853">
    <property type="entry name" value="GH"/>
</dbReference>
<accession>A0AAW4WSQ6</accession>
<comment type="caution">
    <text evidence="4">The sequence shown here is derived from an EMBL/GenBank/DDBJ whole genome shotgun (WGS) entry which is preliminary data.</text>
</comment>
<gene>
    <name evidence="4" type="ORF">LJ207_02220</name>
</gene>
<evidence type="ECO:0000256" key="1">
    <source>
        <dbReference type="ARBA" id="ARBA00022729"/>
    </source>
</evidence>
<dbReference type="AlphaFoldDB" id="A0AAW4WSQ6"/>
<keyword evidence="1" id="KW-0732">Signal</keyword>
<dbReference type="PANTHER" id="PTHR43405:SF1">
    <property type="entry name" value="GLYCOSYL HYDROLASE DIGH"/>
    <property type="match status" value="1"/>
</dbReference>
<dbReference type="RefSeq" id="WP_229343682.1">
    <property type="nucleotide sequence ID" value="NZ_JAJFAT010000002.1"/>
</dbReference>